<keyword evidence="7" id="KW-1185">Reference proteome</keyword>
<dbReference type="InParanoid" id="A5DLT3"/>
<dbReference type="PANTHER" id="PTHR12159:SF9">
    <property type="entry name" value="G_T MISMATCH-SPECIFIC THYMINE DNA GLYCOSYLASE"/>
    <property type="match status" value="1"/>
</dbReference>
<dbReference type="OMA" id="MCVVGKS"/>
<dbReference type="GO" id="GO:0008263">
    <property type="term" value="F:pyrimidine-specific mismatch base pair DNA N-glycosylase activity"/>
    <property type="evidence" value="ECO:0007669"/>
    <property type="project" value="TreeGrafter"/>
</dbReference>
<evidence type="ECO:0000256" key="4">
    <source>
        <dbReference type="SAM" id="MobiDB-lite"/>
    </source>
</evidence>
<dbReference type="PANTHER" id="PTHR12159">
    <property type="entry name" value="G/T AND G/U MISMATCH-SPECIFIC DNA GLYCOSYLASE"/>
    <property type="match status" value="1"/>
</dbReference>
<proteinExistence type="predicted"/>
<dbReference type="KEGG" id="pgu:PGUG_04234"/>
<reference evidence="6 7" key="1">
    <citation type="journal article" date="2009" name="Nature">
        <title>Evolution of pathogenicity and sexual reproduction in eight Candida genomes.</title>
        <authorList>
            <person name="Butler G."/>
            <person name="Rasmussen M.D."/>
            <person name="Lin M.F."/>
            <person name="Santos M.A."/>
            <person name="Sakthikumar S."/>
            <person name="Munro C.A."/>
            <person name="Rheinbay E."/>
            <person name="Grabherr M."/>
            <person name="Forche A."/>
            <person name="Reedy J.L."/>
            <person name="Agrafioti I."/>
            <person name="Arnaud M.B."/>
            <person name="Bates S."/>
            <person name="Brown A.J."/>
            <person name="Brunke S."/>
            <person name="Costanzo M.C."/>
            <person name="Fitzpatrick D.A."/>
            <person name="de Groot P.W."/>
            <person name="Harris D."/>
            <person name="Hoyer L.L."/>
            <person name="Hube B."/>
            <person name="Klis F.M."/>
            <person name="Kodira C."/>
            <person name="Lennard N."/>
            <person name="Logue M.E."/>
            <person name="Martin R."/>
            <person name="Neiman A.M."/>
            <person name="Nikolaou E."/>
            <person name="Quail M.A."/>
            <person name="Quinn J."/>
            <person name="Santos M.C."/>
            <person name="Schmitzberger F.F."/>
            <person name="Sherlock G."/>
            <person name="Shah P."/>
            <person name="Silverstein K.A."/>
            <person name="Skrzypek M.S."/>
            <person name="Soll D."/>
            <person name="Staggs R."/>
            <person name="Stansfield I."/>
            <person name="Stumpf M.P."/>
            <person name="Sudbery P.E."/>
            <person name="Srikantha T."/>
            <person name="Zeng Q."/>
            <person name="Berman J."/>
            <person name="Berriman M."/>
            <person name="Heitman J."/>
            <person name="Gow N.A."/>
            <person name="Lorenz M.C."/>
            <person name="Birren B.W."/>
            <person name="Kellis M."/>
            <person name="Cuomo C.A."/>
        </authorList>
    </citation>
    <scope>NUCLEOTIDE SEQUENCE [LARGE SCALE GENOMIC DNA]</scope>
    <source>
        <strain evidence="7">ATCC 6260 / CBS 566 / DSM 6381 / JCM 1539 / NBRC 10279 / NRRL Y-324</strain>
    </source>
</reference>
<dbReference type="CDD" id="cd10028">
    <property type="entry name" value="UDG-F2_TDG_MUG"/>
    <property type="match status" value="1"/>
</dbReference>
<gene>
    <name evidence="6" type="ORF">PGUG_04234</name>
</gene>
<feature type="domain" description="Uracil-DNA glycosylase-like" evidence="5">
    <location>
        <begin position="66"/>
        <end position="272"/>
    </location>
</feature>
<accession>A5DLT3</accession>
<dbReference type="Gene3D" id="3.40.470.10">
    <property type="entry name" value="Uracil-DNA glycosylase-like domain"/>
    <property type="match status" value="1"/>
</dbReference>
<protein>
    <recommendedName>
        <fullName evidence="5">Uracil-DNA glycosylase-like domain-containing protein</fullName>
    </recommendedName>
</protein>
<dbReference type="eggNOG" id="KOG4120">
    <property type="taxonomic scope" value="Eukaryota"/>
</dbReference>
<dbReference type="InterPro" id="IPR005122">
    <property type="entry name" value="Uracil-DNA_glycosylase-like"/>
</dbReference>
<dbReference type="GO" id="GO:0004844">
    <property type="term" value="F:uracil DNA N-glycosylase activity"/>
    <property type="evidence" value="ECO:0007669"/>
    <property type="project" value="TreeGrafter"/>
</dbReference>
<evidence type="ECO:0000259" key="5">
    <source>
        <dbReference type="Pfam" id="PF03167"/>
    </source>
</evidence>
<evidence type="ECO:0000313" key="7">
    <source>
        <dbReference type="Proteomes" id="UP000001997"/>
    </source>
</evidence>
<organism evidence="6 7">
    <name type="scientific">Meyerozyma guilliermondii (strain ATCC 6260 / CBS 566 / DSM 6381 / JCM 1539 / NBRC 10279 / NRRL Y-324)</name>
    <name type="common">Yeast</name>
    <name type="synonym">Candida guilliermondii</name>
    <dbReference type="NCBI Taxonomy" id="294746"/>
    <lineage>
        <taxon>Eukaryota</taxon>
        <taxon>Fungi</taxon>
        <taxon>Dikarya</taxon>
        <taxon>Ascomycota</taxon>
        <taxon>Saccharomycotina</taxon>
        <taxon>Pichiomycetes</taxon>
        <taxon>Debaryomycetaceae</taxon>
        <taxon>Meyerozyma</taxon>
    </lineage>
</organism>
<dbReference type="InterPro" id="IPR036895">
    <property type="entry name" value="Uracil-DNA_glycosylase-like_sf"/>
</dbReference>
<evidence type="ECO:0000256" key="2">
    <source>
        <dbReference type="ARBA" id="ARBA00022801"/>
    </source>
</evidence>
<keyword evidence="1" id="KW-0227">DNA damage</keyword>
<dbReference type="RefSeq" id="XP_001483505.1">
    <property type="nucleotide sequence ID" value="XM_001483455.1"/>
</dbReference>
<sequence>MHSRTVRSCEIHQLRFMADGLRSVIRSFKYEESNQRNKVTKPAASKRSKITKSSPYDGMKDLPPSLADDLEVLFVGYNPGVESSAQQHHYAHFTNLFWKLFNDSKLFLAVLGLEVEKVKIEDELFGQLIEKKEGTYITKIKAAQDYELAKYKIGFTDLVLRCTKAASELTMTEKLQNVPRLIDEFNKTKAKRVVFIGKGIWEIVVKYLSNQTGNNVKLNKLNFKWGLQQDSEYSDYNRILQQFHKLVPGTKLYVFPNTSGLVASMKYPEKLQLWMKLVSDIDKELLNDKRTEETNSMTE</sequence>
<evidence type="ECO:0000256" key="3">
    <source>
        <dbReference type="ARBA" id="ARBA00023204"/>
    </source>
</evidence>
<keyword evidence="2" id="KW-0378">Hydrolase</keyword>
<dbReference type="SUPFAM" id="SSF52141">
    <property type="entry name" value="Uracil-DNA glycosylase-like"/>
    <property type="match status" value="1"/>
</dbReference>
<dbReference type="InterPro" id="IPR015637">
    <property type="entry name" value="MUG/TDG"/>
</dbReference>
<evidence type="ECO:0000256" key="1">
    <source>
        <dbReference type="ARBA" id="ARBA00022763"/>
    </source>
</evidence>
<dbReference type="GO" id="GO:0006285">
    <property type="term" value="P:base-excision repair, AP site formation"/>
    <property type="evidence" value="ECO:0007669"/>
    <property type="project" value="InterPro"/>
</dbReference>
<dbReference type="HOGENOM" id="CLU_042829_1_0_1"/>
<dbReference type="Proteomes" id="UP000001997">
    <property type="component" value="Unassembled WGS sequence"/>
</dbReference>
<dbReference type="Pfam" id="PF03167">
    <property type="entry name" value="UDG"/>
    <property type="match status" value="1"/>
</dbReference>
<feature type="region of interest" description="Disordered" evidence="4">
    <location>
        <begin position="36"/>
        <end position="56"/>
    </location>
</feature>
<keyword evidence="3" id="KW-0234">DNA repair</keyword>
<evidence type="ECO:0000313" key="6">
    <source>
        <dbReference type="EMBL" id="EDK40136.1"/>
    </source>
</evidence>
<dbReference type="AlphaFoldDB" id="A5DLT3"/>
<dbReference type="GeneID" id="5125397"/>
<dbReference type="VEuPathDB" id="FungiDB:PGUG_04234"/>
<dbReference type="EMBL" id="CH408159">
    <property type="protein sequence ID" value="EDK40136.1"/>
    <property type="molecule type" value="Genomic_DNA"/>
</dbReference>
<dbReference type="STRING" id="294746.A5DLT3"/>
<dbReference type="OrthoDB" id="565731at2759"/>
<name>A5DLT3_PICGU</name>